<keyword evidence="6" id="KW-0418">Kinase</keyword>
<dbReference type="InterPro" id="IPR004358">
    <property type="entry name" value="Sig_transdc_His_kin-like_C"/>
</dbReference>
<keyword evidence="3" id="KW-0597">Phosphoprotein</keyword>
<feature type="transmembrane region" description="Helical" evidence="4">
    <location>
        <begin position="120"/>
        <end position="139"/>
    </location>
</feature>
<feature type="transmembrane region" description="Helical" evidence="4">
    <location>
        <begin position="187"/>
        <end position="210"/>
    </location>
</feature>
<dbReference type="GO" id="GO:0000155">
    <property type="term" value="F:phosphorelay sensor kinase activity"/>
    <property type="evidence" value="ECO:0007669"/>
    <property type="project" value="InterPro"/>
</dbReference>
<dbReference type="Gene3D" id="1.10.287.130">
    <property type="match status" value="1"/>
</dbReference>
<dbReference type="SUPFAM" id="SSF55874">
    <property type="entry name" value="ATPase domain of HSP90 chaperone/DNA topoisomerase II/histidine kinase"/>
    <property type="match status" value="1"/>
</dbReference>
<gene>
    <name evidence="6" type="ORF">OU798_10100</name>
</gene>
<keyword evidence="4" id="KW-0472">Membrane</keyword>
<feature type="transmembrane region" description="Helical" evidence="4">
    <location>
        <begin position="93"/>
        <end position="114"/>
    </location>
</feature>
<organism evidence="6 7">
    <name type="scientific">Draconibacterium aestuarii</name>
    <dbReference type="NCBI Taxonomy" id="2998507"/>
    <lineage>
        <taxon>Bacteria</taxon>
        <taxon>Pseudomonadati</taxon>
        <taxon>Bacteroidota</taxon>
        <taxon>Bacteroidia</taxon>
        <taxon>Marinilabiliales</taxon>
        <taxon>Prolixibacteraceae</taxon>
        <taxon>Draconibacterium</taxon>
    </lineage>
</organism>
<feature type="transmembrane region" description="Helical" evidence="4">
    <location>
        <begin position="38"/>
        <end position="55"/>
    </location>
</feature>
<feature type="transmembrane region" description="Helical" evidence="4">
    <location>
        <begin position="6"/>
        <end position="26"/>
    </location>
</feature>
<accession>A0A9X3F4Z0</accession>
<reference evidence="6" key="1">
    <citation type="submission" date="2022-11" db="EMBL/GenBank/DDBJ databases">
        <title>Marilongibacter aestuarii gen. nov., sp. nov., isolated from tidal flat sediment.</title>
        <authorList>
            <person name="Jiayan W."/>
        </authorList>
    </citation>
    <scope>NUCLEOTIDE SEQUENCE</scope>
    <source>
        <strain evidence="6">Z1-6</strain>
    </source>
</reference>
<dbReference type="SMART" id="SM00387">
    <property type="entry name" value="HATPase_c"/>
    <property type="match status" value="1"/>
</dbReference>
<dbReference type="InterPro" id="IPR005467">
    <property type="entry name" value="His_kinase_dom"/>
</dbReference>
<keyword evidence="4" id="KW-1133">Transmembrane helix</keyword>
<dbReference type="Pfam" id="PF02518">
    <property type="entry name" value="HATPase_c"/>
    <property type="match status" value="1"/>
</dbReference>
<proteinExistence type="predicted"/>
<dbReference type="PANTHER" id="PTHR43547">
    <property type="entry name" value="TWO-COMPONENT HISTIDINE KINASE"/>
    <property type="match status" value="1"/>
</dbReference>
<dbReference type="EC" id="2.7.13.3" evidence="2"/>
<name>A0A9X3F4Z0_9BACT</name>
<dbReference type="Pfam" id="PF00512">
    <property type="entry name" value="HisKA"/>
    <property type="match status" value="1"/>
</dbReference>
<keyword evidence="4" id="KW-0812">Transmembrane</keyword>
<evidence type="ECO:0000256" key="2">
    <source>
        <dbReference type="ARBA" id="ARBA00012438"/>
    </source>
</evidence>
<dbReference type="EMBL" id="JAPOHD010000020">
    <property type="protein sequence ID" value="MCY1720696.1"/>
    <property type="molecule type" value="Genomic_DNA"/>
</dbReference>
<keyword evidence="6" id="KW-0808">Transferase</keyword>
<feature type="transmembrane region" description="Helical" evidence="4">
    <location>
        <begin position="151"/>
        <end position="175"/>
    </location>
</feature>
<dbReference type="PANTHER" id="PTHR43547:SF2">
    <property type="entry name" value="HYBRID SIGNAL TRANSDUCTION HISTIDINE KINASE C"/>
    <property type="match status" value="1"/>
</dbReference>
<dbReference type="CDD" id="cd00082">
    <property type="entry name" value="HisKA"/>
    <property type="match status" value="1"/>
</dbReference>
<protein>
    <recommendedName>
        <fullName evidence="2">histidine kinase</fullName>
        <ecNumber evidence="2">2.7.13.3</ecNumber>
    </recommendedName>
</protein>
<evidence type="ECO:0000259" key="5">
    <source>
        <dbReference type="PROSITE" id="PS50109"/>
    </source>
</evidence>
<dbReference type="InterPro" id="IPR003594">
    <property type="entry name" value="HATPase_dom"/>
</dbReference>
<dbReference type="Proteomes" id="UP001145087">
    <property type="component" value="Unassembled WGS sequence"/>
</dbReference>
<dbReference type="PROSITE" id="PS50109">
    <property type="entry name" value="HIS_KIN"/>
    <property type="match status" value="1"/>
</dbReference>
<evidence type="ECO:0000313" key="7">
    <source>
        <dbReference type="Proteomes" id="UP001145087"/>
    </source>
</evidence>
<evidence type="ECO:0000256" key="1">
    <source>
        <dbReference type="ARBA" id="ARBA00000085"/>
    </source>
</evidence>
<keyword evidence="7" id="KW-1185">Reference proteome</keyword>
<dbReference type="RefSeq" id="WP_343333029.1">
    <property type="nucleotide sequence ID" value="NZ_JAPOHD010000020.1"/>
</dbReference>
<sequence>MELQTLQILTIINAGVSLIMGAYMLFLYQSSKSDGTGYWSAGSLIIGLGLLFRFIPPADGYLASVASGLFVTLGLYLYLAGIWEFKGRKIHKGLIIGVPLFDLAQSLVFFFLFHSSRIQLSVHLVVLIVYCSIALYEMFALSPGQKYLQSIFRINAFAFVVFLLLLLLNAAFVLSQTDIHPLDPSPLGLILHILSGFVMIALTFGFLMAVSTKLDHQLRSQLKSKNKFFSIIAHDLRTPVGNIMSFMELLNNESELSPQQRRNFMETLSMLSQSTFHLLQNLLEWANKSNNLYKYENTKLDLNALVDESTAIFKSSAALKSIDFEFTPGRQCHLMGNADTLLTVVRNLVSNAIKFTPKGGSVTLATQKLDQVLHLTVTDTGQGMTPETLKTLLRFDEHHSTKGTNGEVGSGLGLQLCYEFVRQHKGNLSFSSQPGQGTTATIVLPCAS</sequence>
<dbReference type="InterPro" id="IPR036097">
    <property type="entry name" value="HisK_dim/P_sf"/>
</dbReference>
<dbReference type="SUPFAM" id="SSF47384">
    <property type="entry name" value="Homodimeric domain of signal transducing histidine kinase"/>
    <property type="match status" value="1"/>
</dbReference>
<feature type="domain" description="Histidine kinase" evidence="5">
    <location>
        <begin position="231"/>
        <end position="448"/>
    </location>
</feature>
<dbReference type="Gene3D" id="3.30.565.10">
    <property type="entry name" value="Histidine kinase-like ATPase, C-terminal domain"/>
    <property type="match status" value="1"/>
</dbReference>
<dbReference type="InterPro" id="IPR036890">
    <property type="entry name" value="HATPase_C_sf"/>
</dbReference>
<comment type="catalytic activity">
    <reaction evidence="1">
        <text>ATP + protein L-histidine = ADP + protein N-phospho-L-histidine.</text>
        <dbReference type="EC" id="2.7.13.3"/>
    </reaction>
</comment>
<dbReference type="InterPro" id="IPR003661">
    <property type="entry name" value="HisK_dim/P_dom"/>
</dbReference>
<dbReference type="SMART" id="SM00388">
    <property type="entry name" value="HisKA"/>
    <property type="match status" value="1"/>
</dbReference>
<dbReference type="AlphaFoldDB" id="A0A9X3F4Z0"/>
<dbReference type="PRINTS" id="PR00344">
    <property type="entry name" value="BCTRLSENSOR"/>
</dbReference>
<evidence type="ECO:0000256" key="3">
    <source>
        <dbReference type="ARBA" id="ARBA00022553"/>
    </source>
</evidence>
<evidence type="ECO:0000256" key="4">
    <source>
        <dbReference type="SAM" id="Phobius"/>
    </source>
</evidence>
<comment type="caution">
    <text evidence="6">The sequence shown here is derived from an EMBL/GenBank/DDBJ whole genome shotgun (WGS) entry which is preliminary data.</text>
</comment>
<evidence type="ECO:0000313" key="6">
    <source>
        <dbReference type="EMBL" id="MCY1720696.1"/>
    </source>
</evidence>
<feature type="transmembrane region" description="Helical" evidence="4">
    <location>
        <begin position="61"/>
        <end position="81"/>
    </location>
</feature>